<evidence type="ECO:0000256" key="1">
    <source>
        <dbReference type="ARBA" id="ARBA00023015"/>
    </source>
</evidence>
<dbReference type="RefSeq" id="WP_129131670.1">
    <property type="nucleotide sequence ID" value="NZ_SDHW01000004.1"/>
</dbReference>
<dbReference type="PANTHER" id="PTHR47893:SF1">
    <property type="entry name" value="REGULATORY PROTEIN PCHR"/>
    <property type="match status" value="1"/>
</dbReference>
<dbReference type="GO" id="GO:0003700">
    <property type="term" value="F:DNA-binding transcription factor activity"/>
    <property type="evidence" value="ECO:0007669"/>
    <property type="project" value="InterPro"/>
</dbReference>
<organism evidence="5 6">
    <name type="scientific">Lacibacter luteus</name>
    <dbReference type="NCBI Taxonomy" id="2508719"/>
    <lineage>
        <taxon>Bacteria</taxon>
        <taxon>Pseudomonadati</taxon>
        <taxon>Bacteroidota</taxon>
        <taxon>Chitinophagia</taxon>
        <taxon>Chitinophagales</taxon>
        <taxon>Chitinophagaceae</taxon>
        <taxon>Lacibacter</taxon>
    </lineage>
</organism>
<dbReference type="AlphaFoldDB" id="A0A4Q1CHB4"/>
<reference evidence="5 6" key="1">
    <citation type="submission" date="2019-01" db="EMBL/GenBank/DDBJ databases">
        <title>Lacibacter sp. strain TTM-7.</title>
        <authorList>
            <person name="Chen W.-M."/>
        </authorList>
    </citation>
    <scope>NUCLEOTIDE SEQUENCE [LARGE SCALE GENOMIC DNA]</scope>
    <source>
        <strain evidence="5 6">TTM-7</strain>
    </source>
</reference>
<comment type="caution">
    <text evidence="5">The sequence shown here is derived from an EMBL/GenBank/DDBJ whole genome shotgun (WGS) entry which is preliminary data.</text>
</comment>
<sequence length="329" mass="38050">MDKLDITQWNQYFGSTQQEFLHRSERYQHFTAQFSEQGLASGTINAINTPGMLFTELFIEAGKPFCMVDAEPKESTESVFVIQGNVESRFDNVKAPLFFGKQQHNIQYNTSFSGTHIIHSPTFHACTITYHKEYLTSLAEQEPVAALAGFCKHLQKKTNFLAASNAFYWQQRIAEVIQLIRQCPFTGVTRYLFIESKLLELFVLQMEQVHATQIRSVETTWSAADKEKLHAVKEYISSSYLDEVSLKALTYRFGLNEYKLKKGYKYLFQTTVFGDIHRLRMQEAKQLLTDRRMNVTDVAFHIGYNNLSSFSYAFKKMFGYNPGGIKWQD</sequence>
<dbReference type="InterPro" id="IPR009057">
    <property type="entry name" value="Homeodomain-like_sf"/>
</dbReference>
<keyword evidence="1" id="KW-0805">Transcription regulation</keyword>
<dbReference type="PANTHER" id="PTHR47893">
    <property type="entry name" value="REGULATORY PROTEIN PCHR"/>
    <property type="match status" value="1"/>
</dbReference>
<keyword evidence="6" id="KW-1185">Reference proteome</keyword>
<dbReference type="PROSITE" id="PS01124">
    <property type="entry name" value="HTH_ARAC_FAMILY_2"/>
    <property type="match status" value="1"/>
</dbReference>
<evidence type="ECO:0000256" key="2">
    <source>
        <dbReference type="ARBA" id="ARBA00023125"/>
    </source>
</evidence>
<dbReference type="GO" id="GO:0043565">
    <property type="term" value="F:sequence-specific DNA binding"/>
    <property type="evidence" value="ECO:0007669"/>
    <property type="project" value="InterPro"/>
</dbReference>
<dbReference type="InterPro" id="IPR018060">
    <property type="entry name" value="HTH_AraC"/>
</dbReference>
<name>A0A4Q1CHB4_9BACT</name>
<dbReference type="SMART" id="SM00342">
    <property type="entry name" value="HTH_ARAC"/>
    <property type="match status" value="1"/>
</dbReference>
<dbReference type="InterPro" id="IPR053142">
    <property type="entry name" value="PchR_regulatory_protein"/>
</dbReference>
<dbReference type="InterPro" id="IPR020449">
    <property type="entry name" value="Tscrpt_reg_AraC-type_HTH"/>
</dbReference>
<protein>
    <submittedName>
        <fullName evidence="5">AraC family transcriptional regulator</fullName>
    </submittedName>
</protein>
<evidence type="ECO:0000256" key="3">
    <source>
        <dbReference type="ARBA" id="ARBA00023163"/>
    </source>
</evidence>
<dbReference type="SUPFAM" id="SSF46689">
    <property type="entry name" value="Homeodomain-like"/>
    <property type="match status" value="1"/>
</dbReference>
<evidence type="ECO:0000313" key="6">
    <source>
        <dbReference type="Proteomes" id="UP000290204"/>
    </source>
</evidence>
<proteinExistence type="predicted"/>
<dbReference type="PRINTS" id="PR00032">
    <property type="entry name" value="HTHARAC"/>
</dbReference>
<evidence type="ECO:0000259" key="4">
    <source>
        <dbReference type="PROSITE" id="PS01124"/>
    </source>
</evidence>
<accession>A0A4Q1CHB4</accession>
<dbReference type="Gene3D" id="1.10.10.60">
    <property type="entry name" value="Homeodomain-like"/>
    <property type="match status" value="1"/>
</dbReference>
<dbReference type="InterPro" id="IPR018062">
    <property type="entry name" value="HTH_AraC-typ_CS"/>
</dbReference>
<dbReference type="EMBL" id="SDHW01000004">
    <property type="protein sequence ID" value="RXK59367.1"/>
    <property type="molecule type" value="Genomic_DNA"/>
</dbReference>
<evidence type="ECO:0000313" key="5">
    <source>
        <dbReference type="EMBL" id="RXK59367.1"/>
    </source>
</evidence>
<dbReference type="Proteomes" id="UP000290204">
    <property type="component" value="Unassembled WGS sequence"/>
</dbReference>
<keyword evidence="3" id="KW-0804">Transcription</keyword>
<dbReference type="OrthoDB" id="799767at2"/>
<dbReference type="Pfam" id="PF12833">
    <property type="entry name" value="HTH_18"/>
    <property type="match status" value="1"/>
</dbReference>
<keyword evidence="2" id="KW-0238">DNA-binding</keyword>
<feature type="domain" description="HTH araC/xylS-type" evidence="4">
    <location>
        <begin position="230"/>
        <end position="328"/>
    </location>
</feature>
<dbReference type="PROSITE" id="PS00041">
    <property type="entry name" value="HTH_ARAC_FAMILY_1"/>
    <property type="match status" value="1"/>
</dbReference>
<gene>
    <name evidence="5" type="ORF">ESA94_14630</name>
</gene>